<dbReference type="RefSeq" id="WP_261495207.1">
    <property type="nucleotide sequence ID" value="NZ_JAOCQF010000001.1"/>
</dbReference>
<organism evidence="2 3">
    <name type="scientific">Albidovulum sediminis</name>
    <dbReference type="NCBI Taxonomy" id="3066345"/>
    <lineage>
        <taxon>Bacteria</taxon>
        <taxon>Pseudomonadati</taxon>
        <taxon>Pseudomonadota</taxon>
        <taxon>Alphaproteobacteria</taxon>
        <taxon>Rhodobacterales</taxon>
        <taxon>Paracoccaceae</taxon>
        <taxon>Albidovulum</taxon>
    </lineage>
</organism>
<dbReference type="EMBL" id="JAOCQF010000001">
    <property type="protein sequence ID" value="MCT8329739.1"/>
    <property type="molecule type" value="Genomic_DNA"/>
</dbReference>
<dbReference type="Proteomes" id="UP001205601">
    <property type="component" value="Unassembled WGS sequence"/>
</dbReference>
<feature type="domain" description="CpXC" evidence="1">
    <location>
        <begin position="9"/>
        <end position="144"/>
    </location>
</feature>
<protein>
    <submittedName>
        <fullName evidence="2">CpXC domain-containing protein</fullName>
    </submittedName>
</protein>
<keyword evidence="3" id="KW-1185">Reference proteome</keyword>
<proteinExistence type="predicted"/>
<evidence type="ECO:0000313" key="2">
    <source>
        <dbReference type="EMBL" id="MCT8329739.1"/>
    </source>
</evidence>
<evidence type="ECO:0000259" key="1">
    <source>
        <dbReference type="Pfam" id="PF14353"/>
    </source>
</evidence>
<dbReference type="InterPro" id="IPR025682">
    <property type="entry name" value="CpXC_dom"/>
</dbReference>
<accession>A0ABT2NLI3</accession>
<dbReference type="Pfam" id="PF14353">
    <property type="entry name" value="CpXC"/>
    <property type="match status" value="1"/>
</dbReference>
<comment type="caution">
    <text evidence="2">The sequence shown here is derived from an EMBL/GenBank/DDBJ whole genome shotgun (WGS) entry which is preliminary data.</text>
</comment>
<evidence type="ECO:0000313" key="3">
    <source>
        <dbReference type="Proteomes" id="UP001205601"/>
    </source>
</evidence>
<gene>
    <name evidence="2" type="ORF">N5I32_09465</name>
</gene>
<name>A0ABT2NLI3_9RHOB</name>
<reference evidence="3" key="1">
    <citation type="submission" date="2023-07" db="EMBL/GenBank/DDBJ databases">
        <title>Defluviimonas sediminis sp. nov., isolated from mangrove sediment.</title>
        <authorList>
            <person name="Liu L."/>
            <person name="Li J."/>
            <person name="Huang Y."/>
            <person name="Pan J."/>
            <person name="Li M."/>
        </authorList>
    </citation>
    <scope>NUCLEOTIDE SEQUENCE [LARGE SCALE GENOMIC DNA]</scope>
    <source>
        <strain evidence="3">FT324</strain>
    </source>
</reference>
<sequence length="231" mass="25221">MSMFTKLPVACPNCGTENQIDIFQSVNADRRPDLKAAILEGGFQVCTCTNCAAEYRPDPDFNYLDGKAGLWVSARPIPALANWDQEILKASDDFALAYGDRAGQAAREIGRGLKARITFGWPAVREKIVIADAGLDDVAVEAVKLVILQSRAGNILEEGVELRLIQADDERLTFGWIDVASNDIRQSFAAQRALHDAVRDGEDWAETRAGLSGDIFVDIQRNFIVPEPAGA</sequence>